<dbReference type="OrthoDB" id="5422351at2759"/>
<reference evidence="2 3" key="1">
    <citation type="journal article" date="2013" name="BMC Genomics">
        <title>The genome and transcriptome of the pine saprophyte Ophiostoma piceae, and a comparison with the bark beetle-associated pine pathogen Grosmannia clavigera.</title>
        <authorList>
            <person name="Haridas S."/>
            <person name="Wang Y."/>
            <person name="Lim L."/>
            <person name="Massoumi Alamouti S."/>
            <person name="Jackman S."/>
            <person name="Docking R."/>
            <person name="Robertson G."/>
            <person name="Birol I."/>
            <person name="Bohlmann J."/>
            <person name="Breuil C."/>
        </authorList>
    </citation>
    <scope>NUCLEOTIDE SEQUENCE [LARGE SCALE GENOMIC DNA]</scope>
    <source>
        <strain evidence="2 3">UAMH 11346</strain>
    </source>
</reference>
<dbReference type="PANTHER" id="PTHR40625">
    <property type="entry name" value="GTP-BINDING PROTEIN ESDC-RELATED"/>
    <property type="match status" value="1"/>
</dbReference>
<evidence type="ECO:0000256" key="1">
    <source>
        <dbReference type="SAM" id="MobiDB-lite"/>
    </source>
</evidence>
<protein>
    <submittedName>
        <fullName evidence="2">Uncharacterized protein</fullName>
    </submittedName>
</protein>
<gene>
    <name evidence="2" type="ORF">F503_04395</name>
</gene>
<feature type="compositionally biased region" description="Low complexity" evidence="1">
    <location>
        <begin position="213"/>
        <end position="229"/>
    </location>
</feature>
<dbReference type="STRING" id="1262450.S3CQE6"/>
<organism evidence="2 3">
    <name type="scientific">Ophiostoma piceae (strain UAMH 11346)</name>
    <name type="common">Sap stain fungus</name>
    <dbReference type="NCBI Taxonomy" id="1262450"/>
    <lineage>
        <taxon>Eukaryota</taxon>
        <taxon>Fungi</taxon>
        <taxon>Dikarya</taxon>
        <taxon>Ascomycota</taxon>
        <taxon>Pezizomycotina</taxon>
        <taxon>Sordariomycetes</taxon>
        <taxon>Sordariomycetidae</taxon>
        <taxon>Ophiostomatales</taxon>
        <taxon>Ophiostomataceae</taxon>
        <taxon>Ophiostoma</taxon>
    </lineage>
</organism>
<dbReference type="eggNOG" id="ENOG502SGBF">
    <property type="taxonomic scope" value="Eukaryota"/>
</dbReference>
<sequence length="574" mass="61935">MAPSHPFLYAMDPATTLYTFFLKTDPSIRTVRLIGSWDNFTMSYAMERDSRREGGQWRGCHTFKDIICDGDASPAASTSSFQKRNGGLKQGSTYYYYYEVDASTETHNPALPSTTTCPYLPGQRVNTLDVPSEKSSRQRSASVSSARRSDFKTMNPADKFVTPRPPPATPAVTPAAGPELRAVSSLSALRRPLSPLPSARNLLRHQRSVRSLSPAPSASAPSITAPSISAPSFSTWSPRRFFARRASPSREVTNADDLDVDAAADADVERDYFGQASIDNDDHASVRYAPPTRLPSSSSSISTSSRLRYAAIIPSSQGSRSRDISPESLRRFLVDDDVVGPAADTPATRHNLIDTTEIETDDDDLDFEMDYDDANFDASAASENAPFTVLSPPPPSRNATPVNLGAQLQKQQQQSVTPILTLRTSIPPPVRPARALPAALETSSIQRNPAQMNLGLEMPSSTSPTSSASISSMSSLSPMSQSDADDDEECYGTAGEPAALFLPPQHPFGSQNTGNSKSEAQQQQRHYRHHLFDAAFTGSTATLVPGDGLITAPNGNGLNELVDELGWMATAIRG</sequence>
<feature type="region of interest" description="Disordered" evidence="1">
    <location>
        <begin position="282"/>
        <end position="301"/>
    </location>
</feature>
<dbReference type="HOGENOM" id="CLU_027580_0_0_1"/>
<feature type="compositionally biased region" description="Low complexity" evidence="1">
    <location>
        <begin position="290"/>
        <end position="301"/>
    </location>
</feature>
<accession>S3CQE6</accession>
<dbReference type="AlphaFoldDB" id="S3CQE6"/>
<proteinExistence type="predicted"/>
<feature type="compositionally biased region" description="Polar residues" evidence="1">
    <location>
        <begin position="107"/>
        <end position="117"/>
    </location>
</feature>
<feature type="region of interest" description="Disordered" evidence="1">
    <location>
        <begin position="107"/>
        <end position="177"/>
    </location>
</feature>
<dbReference type="EMBL" id="KE148148">
    <property type="protein sequence ID" value="EPE08808.1"/>
    <property type="molecule type" value="Genomic_DNA"/>
</dbReference>
<evidence type="ECO:0000313" key="3">
    <source>
        <dbReference type="Proteomes" id="UP000016923"/>
    </source>
</evidence>
<evidence type="ECO:0000313" key="2">
    <source>
        <dbReference type="EMBL" id="EPE08808.1"/>
    </source>
</evidence>
<dbReference type="Proteomes" id="UP000016923">
    <property type="component" value="Unassembled WGS sequence"/>
</dbReference>
<dbReference type="VEuPathDB" id="FungiDB:F503_04395"/>
<feature type="compositionally biased region" description="Polar residues" evidence="1">
    <location>
        <begin position="508"/>
        <end position="524"/>
    </location>
</feature>
<name>S3CQE6_OPHP1</name>
<feature type="region of interest" description="Disordered" evidence="1">
    <location>
        <begin position="207"/>
        <end position="229"/>
    </location>
</feature>
<keyword evidence="3" id="KW-1185">Reference proteome</keyword>
<feature type="region of interest" description="Disordered" evidence="1">
    <location>
        <begin position="454"/>
        <end position="525"/>
    </location>
</feature>
<feature type="compositionally biased region" description="Low complexity" evidence="1">
    <location>
        <begin position="458"/>
        <end position="482"/>
    </location>
</feature>
<dbReference type="PANTHER" id="PTHR40625:SF1">
    <property type="entry name" value="AMP-ACTIVATED PROTEIN KINASE GLYCOGEN-BINDING DOMAIN-CONTAINING PROTEIN"/>
    <property type="match status" value="1"/>
</dbReference>
<dbReference type="OMA" id="RCERSAI"/>